<dbReference type="OrthoDB" id="1714680at2759"/>
<evidence type="ECO:0000313" key="3">
    <source>
        <dbReference type="Proteomes" id="UP000554482"/>
    </source>
</evidence>
<name>A0A7J6VTR5_THATH</name>
<comment type="caution">
    <text evidence="2">The sequence shown here is derived from an EMBL/GenBank/DDBJ whole genome shotgun (WGS) entry which is preliminary data.</text>
</comment>
<organism evidence="2 3">
    <name type="scientific">Thalictrum thalictroides</name>
    <name type="common">Rue-anemone</name>
    <name type="synonym">Anemone thalictroides</name>
    <dbReference type="NCBI Taxonomy" id="46969"/>
    <lineage>
        <taxon>Eukaryota</taxon>
        <taxon>Viridiplantae</taxon>
        <taxon>Streptophyta</taxon>
        <taxon>Embryophyta</taxon>
        <taxon>Tracheophyta</taxon>
        <taxon>Spermatophyta</taxon>
        <taxon>Magnoliopsida</taxon>
        <taxon>Ranunculales</taxon>
        <taxon>Ranunculaceae</taxon>
        <taxon>Thalictroideae</taxon>
        <taxon>Thalictrum</taxon>
    </lineage>
</organism>
<dbReference type="AlphaFoldDB" id="A0A7J6VTR5"/>
<keyword evidence="1" id="KW-0472">Membrane</keyword>
<keyword evidence="1" id="KW-1133">Transmembrane helix</keyword>
<sequence length="84" mass="9771">MSAGFDLVIRGAQEQLWLSSQSILVFTVYFVFSLFIRLCWLKKGLQTVSMRLRSKRTGSGVECFGSFHIKRFMFLFLFFRGSLT</sequence>
<evidence type="ECO:0000256" key="1">
    <source>
        <dbReference type="SAM" id="Phobius"/>
    </source>
</evidence>
<accession>A0A7J6VTR5</accession>
<keyword evidence="3" id="KW-1185">Reference proteome</keyword>
<keyword evidence="1" id="KW-0812">Transmembrane</keyword>
<dbReference type="Proteomes" id="UP000554482">
    <property type="component" value="Unassembled WGS sequence"/>
</dbReference>
<proteinExistence type="predicted"/>
<feature type="transmembrane region" description="Helical" evidence="1">
    <location>
        <begin position="20"/>
        <end position="40"/>
    </location>
</feature>
<reference evidence="2 3" key="1">
    <citation type="submission" date="2020-06" db="EMBL/GenBank/DDBJ databases">
        <title>Transcriptomic and genomic resources for Thalictrum thalictroides and T. hernandezii: Facilitating candidate gene discovery in an emerging model plant lineage.</title>
        <authorList>
            <person name="Arias T."/>
            <person name="Riano-Pachon D.M."/>
            <person name="Di Stilio V.S."/>
        </authorList>
    </citation>
    <scope>NUCLEOTIDE SEQUENCE [LARGE SCALE GENOMIC DNA]</scope>
    <source>
        <strain evidence="3">cv. WT478/WT964</strain>
        <tissue evidence="2">Leaves</tissue>
    </source>
</reference>
<evidence type="ECO:0000313" key="2">
    <source>
        <dbReference type="EMBL" id="KAF5187615.1"/>
    </source>
</evidence>
<dbReference type="EMBL" id="JABWDY010027784">
    <property type="protein sequence ID" value="KAF5187615.1"/>
    <property type="molecule type" value="Genomic_DNA"/>
</dbReference>
<gene>
    <name evidence="2" type="ORF">FRX31_022797</name>
</gene>
<protein>
    <submittedName>
        <fullName evidence="2">Uncharacterized protein</fullName>
    </submittedName>
</protein>